<dbReference type="Pfam" id="PF11991">
    <property type="entry name" value="Trp_DMAT"/>
    <property type="match status" value="1"/>
</dbReference>
<dbReference type="GO" id="GO:0009820">
    <property type="term" value="P:alkaloid metabolic process"/>
    <property type="evidence" value="ECO:0007669"/>
    <property type="project" value="InterPro"/>
</dbReference>
<gene>
    <name evidence="2" type="ORF">FG385_19230</name>
</gene>
<name>A0A5C4LXA9_9PSEU</name>
<dbReference type="Proteomes" id="UP000305546">
    <property type="component" value="Unassembled WGS sequence"/>
</dbReference>
<comment type="caution">
    <text evidence="2">The sequence shown here is derived from an EMBL/GenBank/DDBJ whole genome shotgun (WGS) entry which is preliminary data.</text>
</comment>
<keyword evidence="1 2" id="KW-0808">Transferase</keyword>
<evidence type="ECO:0000313" key="2">
    <source>
        <dbReference type="EMBL" id="TNC24187.1"/>
    </source>
</evidence>
<keyword evidence="3" id="KW-1185">Reference proteome</keyword>
<dbReference type="OrthoDB" id="513465at2"/>
<dbReference type="EMBL" id="VDFW01000016">
    <property type="protein sequence ID" value="TNC24187.1"/>
    <property type="molecule type" value="Genomic_DNA"/>
</dbReference>
<dbReference type="SFLD" id="SFLDG01162">
    <property type="entry name" value="I"/>
    <property type="match status" value="1"/>
</dbReference>
<dbReference type="SFLD" id="SFLDS00036">
    <property type="entry name" value="Aromatic_Prenyltransferase"/>
    <property type="match status" value="1"/>
</dbReference>
<dbReference type="GO" id="GO:0016765">
    <property type="term" value="F:transferase activity, transferring alkyl or aryl (other than methyl) groups"/>
    <property type="evidence" value="ECO:0007669"/>
    <property type="project" value="InterPro"/>
</dbReference>
<evidence type="ECO:0000313" key="3">
    <source>
        <dbReference type="Proteomes" id="UP000305546"/>
    </source>
</evidence>
<dbReference type="AlphaFoldDB" id="A0A5C4LXA9"/>
<dbReference type="InterPro" id="IPR033964">
    <property type="entry name" value="ABBA"/>
</dbReference>
<dbReference type="InterPro" id="IPR017795">
    <property type="entry name" value="ABBA_NscD-like"/>
</dbReference>
<proteinExistence type="predicted"/>
<sequence>MRPAESTLFNHARNQLHGLCELAGFEPGDENPAILLRELLGPAGARPLRERPSHASDVADDGTPVEFSVAFDDDGARAIRVLGEAGGEKPGHSTDVAAGKRFLAAMSKRFHIPTERFAAVAELFLPERPQGKFAVWFSLILRPRARPRLKAYFNPEVRGRGRAKELVVEGFRRLGLDDAYETAARHALVRGSRDRLSFFAVDLDDSPLSRVKLYVSHSGATAADAERAAAAVSGADPTQVRGFCDLLGGHAGPFSGRPLVSSYSFVEAEPTGPGTYSLYLPIRDYVPDDEVARGRVAAFLSARGLAPQLLDRAIDAVTRRPLRAGVGLLAHVSLRLGPFGSGTTVYLSSEAYRVAPPRRRADTVGTEVINSAMTS</sequence>
<protein>
    <submittedName>
        <fullName evidence="2">Tryptophan dimethylallyltransferase</fullName>
    </submittedName>
</protein>
<accession>A0A5C4LXA9</accession>
<organism evidence="2 3">
    <name type="scientific">Amycolatopsis alkalitolerans</name>
    <dbReference type="NCBI Taxonomy" id="2547244"/>
    <lineage>
        <taxon>Bacteria</taxon>
        <taxon>Bacillati</taxon>
        <taxon>Actinomycetota</taxon>
        <taxon>Actinomycetes</taxon>
        <taxon>Pseudonocardiales</taxon>
        <taxon>Pseudonocardiaceae</taxon>
        <taxon>Amycolatopsis</taxon>
    </lineage>
</organism>
<reference evidence="2 3" key="1">
    <citation type="submission" date="2019-06" db="EMBL/GenBank/DDBJ databases">
        <title>Amycolatopsis alkalitolerans sp. nov., isolated from Gastrodia elata Blume.</title>
        <authorList>
            <person name="Narsing Rao M.P."/>
            <person name="Li W.J."/>
        </authorList>
    </citation>
    <scope>NUCLEOTIDE SEQUENCE [LARGE SCALE GENOMIC DNA]</scope>
    <source>
        <strain evidence="2 3">SYSUP0005</strain>
    </source>
</reference>
<dbReference type="RefSeq" id="WP_139098140.1">
    <property type="nucleotide sequence ID" value="NZ_VDFW01000016.1"/>
</dbReference>
<evidence type="ECO:0000256" key="1">
    <source>
        <dbReference type="ARBA" id="ARBA00022679"/>
    </source>
</evidence>